<dbReference type="PIRSF" id="PIRSF012702">
    <property type="entry name" value="UCP012702"/>
    <property type="match status" value="1"/>
</dbReference>
<dbReference type="GO" id="GO:0008237">
    <property type="term" value="F:metallopeptidase activity"/>
    <property type="evidence" value="ECO:0007669"/>
    <property type="project" value="UniProtKB-KW"/>
</dbReference>
<comment type="caution">
    <text evidence="4">The sequence shown here is derived from an EMBL/GenBank/DDBJ whole genome shotgun (WGS) entry which is preliminary data.</text>
</comment>
<keyword evidence="1" id="KW-0479">Metal-binding</keyword>
<keyword evidence="1" id="KW-0378">Hydrolase</keyword>
<evidence type="ECO:0000259" key="2">
    <source>
        <dbReference type="Pfam" id="PF07171"/>
    </source>
</evidence>
<dbReference type="RefSeq" id="WP_094852419.1">
    <property type="nucleotide sequence ID" value="NZ_NEVM01000001.1"/>
</dbReference>
<reference evidence="5" key="1">
    <citation type="submission" date="2017-05" db="EMBL/GenBank/DDBJ databases">
        <title>Complete and WGS of Bordetella genogroups.</title>
        <authorList>
            <person name="Spilker T."/>
            <person name="Lipuma J."/>
        </authorList>
    </citation>
    <scope>NUCLEOTIDE SEQUENCE [LARGE SCALE GENOMIC DNA]</scope>
    <source>
        <strain evidence="5">AU16122</strain>
    </source>
</reference>
<protein>
    <recommendedName>
        <fullName evidence="1">Microcystinase C</fullName>
        <shortName evidence="1">MlrC</shortName>
    </recommendedName>
</protein>
<comment type="similarity">
    <text evidence="1">Belongs to the peptidase M81 family.</text>
</comment>
<dbReference type="InterPro" id="IPR015995">
    <property type="entry name" value="MlrC_N"/>
</dbReference>
<comment type="cofactor">
    <cofactor evidence="1">
        <name>Zn(2+)</name>
        <dbReference type="ChEBI" id="CHEBI:29105"/>
    </cofactor>
    <text evidence="1">Binds 1 zinc ion per subunit.</text>
</comment>
<dbReference type="InterPro" id="IPR009197">
    <property type="entry name" value="MlrC"/>
</dbReference>
<keyword evidence="5" id="KW-1185">Reference proteome</keyword>
<dbReference type="AlphaFoldDB" id="A0A261SME3"/>
<dbReference type="GO" id="GO:0046872">
    <property type="term" value="F:metal ion binding"/>
    <property type="evidence" value="ECO:0007669"/>
    <property type="project" value="UniProtKB-KW"/>
</dbReference>
<proteinExistence type="inferred from homology"/>
<evidence type="ECO:0000313" key="5">
    <source>
        <dbReference type="Proteomes" id="UP000216020"/>
    </source>
</evidence>
<evidence type="ECO:0000256" key="1">
    <source>
        <dbReference type="PIRNR" id="PIRNR012702"/>
    </source>
</evidence>
<evidence type="ECO:0000313" key="4">
    <source>
        <dbReference type="EMBL" id="OZI38325.1"/>
    </source>
</evidence>
<name>A0A261SME3_9BORD</name>
<gene>
    <name evidence="4" type="ORF">CAL29_08385</name>
</gene>
<dbReference type="Pfam" id="PF07171">
    <property type="entry name" value="MlrC_C"/>
    <property type="match status" value="1"/>
</dbReference>
<evidence type="ECO:0000259" key="3">
    <source>
        <dbReference type="Pfam" id="PF07364"/>
    </source>
</evidence>
<accession>A0A261SME3</accession>
<keyword evidence="1" id="KW-0645">Protease</keyword>
<comment type="function">
    <text evidence="1">Involved in peptidolytic degradation of cyclic heptapeptide hepatotoxin microcystin (MC).</text>
</comment>
<dbReference type="OrthoDB" id="5288421at2"/>
<dbReference type="Pfam" id="PF07364">
    <property type="entry name" value="DUF1485"/>
    <property type="match status" value="1"/>
</dbReference>
<feature type="domain" description="Microcystin LR degradation protein MlrC N-terminal" evidence="3">
    <location>
        <begin position="3"/>
        <end position="293"/>
    </location>
</feature>
<dbReference type="EMBL" id="NEVM01000001">
    <property type="protein sequence ID" value="OZI38325.1"/>
    <property type="molecule type" value="Genomic_DNA"/>
</dbReference>
<dbReference type="InterPro" id="IPR010799">
    <property type="entry name" value="MlrC_C"/>
</dbReference>
<feature type="domain" description="Microcystin LR degradation protein MlrC C-terminal" evidence="2">
    <location>
        <begin position="305"/>
        <end position="482"/>
    </location>
</feature>
<dbReference type="GO" id="GO:0006508">
    <property type="term" value="P:proteolysis"/>
    <property type="evidence" value="ECO:0007669"/>
    <property type="project" value="UniProtKB-KW"/>
</dbReference>
<sequence>MTRIAYGGFQHETNTFAPDKAGYEDFVVGGGRPSLASGEALWPAIAGANLPAAGFAQAAMDGGDTLAPTTWAAASPSAHVTDGAFERIAALIVAGIANAMPVDAVYLDLHGAMVTESFDDGEGELLRRVRACVGPDIPIVASLDLHANVTRQMLDMADGLIAYRTYPHVDMAETGRRAHAFLRQRLAHGKRFFQADRTFDFLTPICWQCTDIEPARGLYRRVAELETGAVHVSYVEGFPAADFPECGQRVWAYAQTQQAADAAAGALADAVNQAEPLFAGKLYDPDEAVRYAMRAAESAGKPIVIADAQDNPGAGSNSDTTGMLRALLRNGAKRAAIGLIVDPGTARRVREAGAGARVRLSLGGHAGLPDDSPLEEEFLVESVSDGKFDATGPFYGGIRFDLGPSACLRIGDVRIVVASNKAQMADQAMFRYVGIEPTEQAILVVKSAVHFRADFTPIAQEIIVATAPGSMPMAVEALPWKHLPAGMRLGPNGPRAGERMR</sequence>
<organism evidence="4 5">
    <name type="scientific">Bordetella genomosp. 10</name>
    <dbReference type="NCBI Taxonomy" id="1416804"/>
    <lineage>
        <taxon>Bacteria</taxon>
        <taxon>Pseudomonadati</taxon>
        <taxon>Pseudomonadota</taxon>
        <taxon>Betaproteobacteria</taxon>
        <taxon>Burkholderiales</taxon>
        <taxon>Alcaligenaceae</taxon>
        <taxon>Bordetella</taxon>
    </lineage>
</organism>
<dbReference type="Proteomes" id="UP000216020">
    <property type="component" value="Unassembled WGS sequence"/>
</dbReference>
<keyword evidence="1" id="KW-0482">Metalloprotease</keyword>